<keyword evidence="3" id="KW-1185">Reference proteome</keyword>
<feature type="compositionally biased region" description="Polar residues" evidence="1">
    <location>
        <begin position="948"/>
        <end position="968"/>
    </location>
</feature>
<feature type="compositionally biased region" description="Polar residues" evidence="1">
    <location>
        <begin position="1083"/>
        <end position="1093"/>
    </location>
</feature>
<proteinExistence type="predicted"/>
<protein>
    <recommendedName>
        <fullName evidence="4">Mitochondrial protein Pet127-domain-containing protein</fullName>
    </recommendedName>
</protein>
<feature type="region of interest" description="Disordered" evidence="1">
    <location>
        <begin position="26"/>
        <end position="54"/>
    </location>
</feature>
<accession>A0A8K0L5X0</accession>
<dbReference type="AlphaFoldDB" id="A0A8K0L5X0"/>
<dbReference type="PANTHER" id="PTHR31014">
    <property type="entry name" value="MITOCHONDRIAL TRANSLATION SYSTEM COMPONENT PET127-RELATED"/>
    <property type="match status" value="1"/>
</dbReference>
<feature type="compositionally biased region" description="Polar residues" evidence="1">
    <location>
        <begin position="128"/>
        <end position="148"/>
    </location>
</feature>
<dbReference type="GO" id="GO:0000964">
    <property type="term" value="P:mitochondrial RNA 5'-end processing"/>
    <property type="evidence" value="ECO:0007669"/>
    <property type="project" value="TreeGrafter"/>
</dbReference>
<evidence type="ECO:0008006" key="4">
    <source>
        <dbReference type="Google" id="ProtNLM"/>
    </source>
</evidence>
<dbReference type="Proteomes" id="UP000809789">
    <property type="component" value="Unassembled WGS sequence"/>
</dbReference>
<sequence>MLSPHLCRHLDSLSRIHLQHPASIRSRAARHFSASATTSLKTSSTPRPRTNRPGQVWQQCVGAPAVARSRIKHLLPSRRHAHEGLRKRLAGIEHSKNAPPSDSSIGTELETPVEKTSDGELGFRTTKTEAATSPKTASTDVKPSSISEEPTRIDQEHGMKAVNASIQSSNEEVQDLISRLISSSSRRPPAPPQRRAEKPAPANVKEKEQSKTSGETLANTSSVLFQEDSTNARTLSAPLAGADGFGDSPMFEEGAAANAATHASEQPDAEPESHVAKMLTKNQRRNQKDFARRKRRKARLRALQESQGSLEALQNVLTQGQRVGILEQKVDHDINASSTNKQVGSWINDFLSTLQKASPGGIPSQETISNAVDTQISQGQEVDSTADHGQTDESANHQRDFDLLIQKISYAQKTGGHGTDSKTIKKSTKSQSKEKKKETPSAVPSRKARLAAKALAKEDRTAKGQPVPRNVVSPKAEKGSTKKSSDEHQREVTVDAQMAAPTKKRQSSKALDPDSVSVNPNTLEFAPLQVEQPPTPKLAHNLDRVLFNRGVYNLQDRYSGVYNFDPYLEKIMPVADFDFDALRTYKTSSEDTTLADIARSNGLTYVGSTSSMTSMLSHFHYLISHWRGLNIDSLSRGFKISDTANSRNFTEIYKAPTAIFLRWKDGTYAIDADKEFTTPNVLMALGQSLEKLLTQTPSDFERFRKSDPREVPESERQAPESYHYSKQGNILMRSQLDAQDSRLPGTGVFDVKTRAVLPIRMSSRDHEGMTGYQILSEHGLYESYEREFYDMFRSTFLKYSLQVRMGRMEGIFIAYHNVEEIFGFQFMNLSDMDSVLHGQTDTCLGDQEFKASLEIVNKILDQATKEFSGKSIRLHFDTRSGVVPIMYIFAEPLEEHEIEAIQKPSNEAVSDFERSLKGDTTSESSADTSESTSSQDSSEVAASSTSSLEGNTTSTPSPNPSALESATSTHRPLLAWTLTTSSTVNSQPVSRPQHLSPTDVWDLSYTLKRIPSPDRAWAFYERTKARRKKALSFEDDSPSSTSSPTSPTSSSAPPSSPSSTTPSDEQKESEISGMSLKDAMTRPSPSSTQSPAQGKQEKDKSRRRGPNGAYIAFLRGMSERGKVLREERQKRAQGRKKVVVGFEGHDSGSAFRVGEEGVEVSEEQGGMRQREAEGEGQREMAGEEARRSEEEEMGTVEGYMAWLHRHQLEKQK</sequence>
<feature type="region of interest" description="Disordered" evidence="1">
    <location>
        <begin position="238"/>
        <end position="297"/>
    </location>
</feature>
<dbReference type="EMBL" id="JAESVG020000004">
    <property type="protein sequence ID" value="KAG8628281.1"/>
    <property type="molecule type" value="Genomic_DNA"/>
</dbReference>
<feature type="region of interest" description="Disordered" evidence="1">
    <location>
        <begin position="1027"/>
        <end position="1194"/>
    </location>
</feature>
<feature type="compositionally biased region" description="Low complexity" evidence="1">
    <location>
        <begin position="919"/>
        <end position="947"/>
    </location>
</feature>
<dbReference type="GO" id="GO:0005740">
    <property type="term" value="C:mitochondrial envelope"/>
    <property type="evidence" value="ECO:0007669"/>
    <property type="project" value="TreeGrafter"/>
</dbReference>
<feature type="compositionally biased region" description="Basic and acidic residues" evidence="1">
    <location>
        <begin position="701"/>
        <end position="718"/>
    </location>
</feature>
<feature type="compositionally biased region" description="Polar residues" evidence="1">
    <location>
        <begin position="211"/>
        <end position="225"/>
    </location>
</feature>
<feature type="compositionally biased region" description="Basic and acidic residues" evidence="1">
    <location>
        <begin position="194"/>
        <end position="210"/>
    </location>
</feature>
<feature type="compositionally biased region" description="Basic and acidic residues" evidence="1">
    <location>
        <begin position="385"/>
        <end position="398"/>
    </location>
</feature>
<feature type="compositionally biased region" description="Basic and acidic residues" evidence="1">
    <location>
        <begin position="475"/>
        <end position="493"/>
    </location>
</feature>
<feature type="region of interest" description="Disordered" evidence="1">
    <location>
        <begin position="412"/>
        <end position="516"/>
    </location>
</feature>
<feature type="compositionally biased region" description="Low complexity" evidence="1">
    <location>
        <begin position="26"/>
        <end position="45"/>
    </location>
</feature>
<feature type="compositionally biased region" description="Basic and acidic residues" evidence="1">
    <location>
        <begin position="1168"/>
        <end position="1189"/>
    </location>
</feature>
<evidence type="ECO:0000313" key="2">
    <source>
        <dbReference type="EMBL" id="KAG8628281.1"/>
    </source>
</evidence>
<feature type="compositionally biased region" description="Low complexity" evidence="1">
    <location>
        <begin position="1038"/>
        <end position="1063"/>
    </location>
</feature>
<dbReference type="Pfam" id="PF08634">
    <property type="entry name" value="Pet127"/>
    <property type="match status" value="1"/>
</dbReference>
<feature type="region of interest" description="Disordered" evidence="1">
    <location>
        <begin position="182"/>
        <end position="225"/>
    </location>
</feature>
<dbReference type="InterPro" id="IPR013943">
    <property type="entry name" value="Pet127"/>
</dbReference>
<reference evidence="2" key="1">
    <citation type="submission" date="2021-07" db="EMBL/GenBank/DDBJ databases">
        <title>Elsinoe batatas strain:CRI-CJ2 Genome sequencing and assembly.</title>
        <authorList>
            <person name="Huang L."/>
        </authorList>
    </citation>
    <scope>NUCLEOTIDE SEQUENCE</scope>
    <source>
        <strain evidence="2">CRI-CJ2</strain>
    </source>
</reference>
<organism evidence="2 3">
    <name type="scientific">Elsinoe batatas</name>
    <dbReference type="NCBI Taxonomy" id="2601811"/>
    <lineage>
        <taxon>Eukaryota</taxon>
        <taxon>Fungi</taxon>
        <taxon>Dikarya</taxon>
        <taxon>Ascomycota</taxon>
        <taxon>Pezizomycotina</taxon>
        <taxon>Dothideomycetes</taxon>
        <taxon>Dothideomycetidae</taxon>
        <taxon>Myriangiales</taxon>
        <taxon>Elsinoaceae</taxon>
        <taxon>Elsinoe</taxon>
    </lineage>
</organism>
<evidence type="ECO:0000313" key="3">
    <source>
        <dbReference type="Proteomes" id="UP000809789"/>
    </source>
</evidence>
<feature type="region of interest" description="Disordered" evidence="1">
    <location>
        <begin position="89"/>
        <end position="157"/>
    </location>
</feature>
<feature type="region of interest" description="Disordered" evidence="1">
    <location>
        <begin position="904"/>
        <end position="968"/>
    </location>
</feature>
<comment type="caution">
    <text evidence="2">The sequence shown here is derived from an EMBL/GenBank/DDBJ whole genome shotgun (WGS) entry which is preliminary data.</text>
</comment>
<evidence type="ECO:0000256" key="1">
    <source>
        <dbReference type="SAM" id="MobiDB-lite"/>
    </source>
</evidence>
<gene>
    <name evidence="2" type="ORF">KVT40_004154</name>
</gene>
<dbReference type="OrthoDB" id="10249045at2759"/>
<feature type="compositionally biased region" description="Basic and acidic residues" evidence="1">
    <location>
        <begin position="1117"/>
        <end position="1130"/>
    </location>
</feature>
<feature type="region of interest" description="Disordered" evidence="1">
    <location>
        <begin position="378"/>
        <end position="398"/>
    </location>
</feature>
<name>A0A8K0L5X0_9PEZI</name>
<dbReference type="PANTHER" id="PTHR31014:SF0">
    <property type="entry name" value="MITOCHONDRIAL TRANSLATION SYSTEM COMPONENT PET127-RELATED"/>
    <property type="match status" value="1"/>
</dbReference>
<feature type="region of interest" description="Disordered" evidence="1">
    <location>
        <begin position="701"/>
        <end position="723"/>
    </location>
</feature>